<evidence type="ECO:0000313" key="3">
    <source>
        <dbReference type="EMBL" id="TDZ90251.1"/>
    </source>
</evidence>
<accession>A0A4R8SA95</accession>
<dbReference type="Pfam" id="PF01844">
    <property type="entry name" value="HNH"/>
    <property type="match status" value="1"/>
</dbReference>
<sequence>MKGRPLYLGRTKRIASPDQRIVLHAKDRGCTHPDCHIPGYLCQVHHINAWADGGPTDIDNLTFACAPHHRLLEHGWTTRKHTDGTTEWIPPPQLDFTGVTPEESRSLPV</sequence>
<dbReference type="GO" id="GO:0008270">
    <property type="term" value="F:zinc ion binding"/>
    <property type="evidence" value="ECO:0007669"/>
    <property type="project" value="InterPro"/>
</dbReference>
<feature type="region of interest" description="Disordered" evidence="1">
    <location>
        <begin position="81"/>
        <end position="109"/>
    </location>
</feature>
<reference evidence="5 6" key="1">
    <citation type="journal article" date="2019" name="Sci. Rep.">
        <title>Extended insight into the Mycobacterium chelonae-abscessus complex through whole genome sequencing of Mycobacterium salmoniphilum outbreak and Mycobacterium salmoniphilum-like strains.</title>
        <authorList>
            <person name="Behra P.R.K."/>
            <person name="Das S."/>
            <person name="Pettersson B.M.F."/>
            <person name="Shirreff L."/>
            <person name="DuCote T."/>
            <person name="Jacobsson K.G."/>
            <person name="Ennis D.G."/>
            <person name="Kirsebom L.A."/>
        </authorList>
    </citation>
    <scope>NUCLEOTIDE SEQUENCE [LARGE SCALE GENOMIC DNA]</scope>
    <source>
        <strain evidence="4 5">CCUG 60883</strain>
        <strain evidence="3 6">CCUG 60885</strain>
    </source>
</reference>
<name>A0A4R8SA95_9MYCO</name>
<dbReference type="Gene3D" id="1.10.30.50">
    <property type="match status" value="1"/>
</dbReference>
<proteinExistence type="predicted"/>
<dbReference type="InterPro" id="IPR002711">
    <property type="entry name" value="HNH"/>
</dbReference>
<comment type="caution">
    <text evidence="3">The sequence shown here is derived from an EMBL/GenBank/DDBJ whole genome shotgun (WGS) entry which is preliminary data.</text>
</comment>
<evidence type="ECO:0000313" key="4">
    <source>
        <dbReference type="EMBL" id="TEA00217.1"/>
    </source>
</evidence>
<evidence type="ECO:0000259" key="2">
    <source>
        <dbReference type="SMART" id="SM00507"/>
    </source>
</evidence>
<dbReference type="InterPro" id="IPR003615">
    <property type="entry name" value="HNH_nuc"/>
</dbReference>
<evidence type="ECO:0000313" key="6">
    <source>
        <dbReference type="Proteomes" id="UP000295685"/>
    </source>
</evidence>
<dbReference type="CDD" id="cd00085">
    <property type="entry name" value="HNHc"/>
    <property type="match status" value="1"/>
</dbReference>
<dbReference type="AlphaFoldDB" id="A0A4R8SA95"/>
<dbReference type="EMBL" id="PECM01000015">
    <property type="protein sequence ID" value="TEA00217.1"/>
    <property type="molecule type" value="Genomic_DNA"/>
</dbReference>
<protein>
    <recommendedName>
        <fullName evidence="2">HNH nuclease domain-containing protein</fullName>
    </recommendedName>
</protein>
<dbReference type="GO" id="GO:0003676">
    <property type="term" value="F:nucleic acid binding"/>
    <property type="evidence" value="ECO:0007669"/>
    <property type="project" value="InterPro"/>
</dbReference>
<dbReference type="EMBL" id="PECK01000012">
    <property type="protein sequence ID" value="TDZ90251.1"/>
    <property type="molecule type" value="Genomic_DNA"/>
</dbReference>
<dbReference type="SMART" id="SM00507">
    <property type="entry name" value="HNHc"/>
    <property type="match status" value="1"/>
</dbReference>
<feature type="domain" description="HNH nuclease" evidence="2">
    <location>
        <begin position="18"/>
        <end position="70"/>
    </location>
</feature>
<dbReference type="GO" id="GO:0004519">
    <property type="term" value="F:endonuclease activity"/>
    <property type="evidence" value="ECO:0007669"/>
    <property type="project" value="InterPro"/>
</dbReference>
<evidence type="ECO:0000313" key="5">
    <source>
        <dbReference type="Proteomes" id="UP000294844"/>
    </source>
</evidence>
<dbReference type="Proteomes" id="UP000295685">
    <property type="component" value="Unassembled WGS sequence"/>
</dbReference>
<evidence type="ECO:0000256" key="1">
    <source>
        <dbReference type="SAM" id="MobiDB-lite"/>
    </source>
</evidence>
<dbReference type="Proteomes" id="UP000294844">
    <property type="component" value="Unassembled WGS sequence"/>
</dbReference>
<gene>
    <name evidence="4" type="ORF">CCUG60883_04900</name>
    <name evidence="3" type="ORF">CCUG60885_04897</name>
</gene>
<organism evidence="3 6">
    <name type="scientific">Mycobacteroides salmoniphilum</name>
    <dbReference type="NCBI Taxonomy" id="404941"/>
    <lineage>
        <taxon>Bacteria</taxon>
        <taxon>Bacillati</taxon>
        <taxon>Actinomycetota</taxon>
        <taxon>Actinomycetes</taxon>
        <taxon>Mycobacteriales</taxon>
        <taxon>Mycobacteriaceae</taxon>
        <taxon>Mycobacteroides</taxon>
    </lineage>
</organism>
<keyword evidence="5" id="KW-1185">Reference proteome</keyword>